<keyword evidence="9" id="KW-0238">DNA-binding</keyword>
<evidence type="ECO:0000256" key="7">
    <source>
        <dbReference type="ARBA" id="ARBA00022839"/>
    </source>
</evidence>
<comment type="catalytic activity">
    <reaction evidence="12">
        <text>Couples ATP hydrolysis with the unwinding of duplex DNA by translocating in the 3'-5' direction.</text>
        <dbReference type="EC" id="5.6.2.4"/>
    </reaction>
</comment>
<keyword evidence="5 15" id="KW-0378">Hydrolase</keyword>
<dbReference type="Proteomes" id="UP000185479">
    <property type="component" value="Chromosome"/>
</dbReference>
<keyword evidence="6 15" id="KW-0347">Helicase</keyword>
<evidence type="ECO:0000256" key="5">
    <source>
        <dbReference type="ARBA" id="ARBA00022801"/>
    </source>
</evidence>
<dbReference type="PROSITE" id="PS51198">
    <property type="entry name" value="UVRD_HELICASE_ATP_BIND"/>
    <property type="match status" value="1"/>
</dbReference>
<proteinExistence type="inferred from homology"/>
<sequence length="1157" mass="127156">MSKARFTIISASAGAGKTYTLTQLLTKRLADTTNPLEPSQIIATTFTRKAAGELSERIQQGLVDAAEDPLLKPAESARLNEQILKLPGALIGTVNSVTDQILRMFAVDAGLSPELTVLSEDSEKAAFSLATSRIIADYEEENSALLARMSYSKRSNSRSKSGFGNSTEVEWGETLREFIAAIRRENIDLADLPGLAEDSISELTTTLGQARVTEEDKLRSLYAEDPSCALLNYSAADAREEILEQYPALAANLRDALEAGDIKGTSVKPLKNFLEKLPQELHRMKLNLDIAADRTPWKQWHKATEGEVGKAKGGKPVKDAVQETFPPHYILFSQSFQDDVAALIRLTYTAAADCLESYQAYKDATAQIDFSDQEQKALRLLRENQQVREEISARFELLIVDEFQDTNPIQLAVFMELAQLVSEVIWVGDPKQSIYGFRGSDPALMDAALAAITDPAGPFQGDTSNLARSWRSWSKPISLSNELFAPLFPEGDNARLFLPEPFAAPESPRSRIGGSVEIWEPERGKFNNGKIKPPTIPAFFDALAEDLARTFREEGFPSGGCAILLSTNSHIHEMVSALSGHGIPATADARTLLETREGTVLRAALLWLVDKTSTQSLLELIHVFEDHPAHLTWFDELCAAADPTQRRELLAQWAQHPSIAVVDELAPLVGGAALPQLVEAAIAALRLPERIASWSQPQQRLATLDAFVGNASAFSQQSLAGAGQHSLLRFLESLEQDSPATRAAENPTAVHVGTIHSAKGLEWGTVILPGLQHNDRFKPAGVWVDPAPRFDVTAPLEGRRLLFWPLSLLLDTKGCREVLLGSPLHQTRAQAEHQEDLRRLYVAFTRSQEHTVIVPLMSIGDSFPALLAHDSRPVELLTGAEGNVLRFDNSQVIDSVRPRDARLDKDVLVDVPGIAQETSAHTEIDVIHRVFPTAIDEPTVWDADPAREFMSRDAHYPTPSEQVFSPARFVASSAQATEVESQAQVLRVEDTGPALHSGGGQDWDKVGDAVHAYLGVDLAHLQPLQRSELAEGIIERWGIGRYIDTADLEAMGTNWQAWVNKHFGDSARIETEVPFDYCAQDGSRAQGWMDALIVGEDGVRYLVDHKTYPGKDPEAHIRANYLGQMATYSRVLESAGIKVGGIFMHLPLLGQVWEVRF</sequence>
<evidence type="ECO:0000259" key="16">
    <source>
        <dbReference type="PROSITE" id="PS51198"/>
    </source>
</evidence>
<dbReference type="GO" id="GO:0005524">
    <property type="term" value="F:ATP binding"/>
    <property type="evidence" value="ECO:0007669"/>
    <property type="project" value="UniProtKB-UniRule"/>
</dbReference>
<dbReference type="InterPro" id="IPR014017">
    <property type="entry name" value="DNA_helicase_UvrD-like_C"/>
</dbReference>
<evidence type="ECO:0000256" key="4">
    <source>
        <dbReference type="ARBA" id="ARBA00022763"/>
    </source>
</evidence>
<accession>A0A1L7CND1</accession>
<evidence type="ECO:0000256" key="14">
    <source>
        <dbReference type="ARBA" id="ARBA00048988"/>
    </source>
</evidence>
<evidence type="ECO:0000256" key="2">
    <source>
        <dbReference type="ARBA" id="ARBA00022722"/>
    </source>
</evidence>
<protein>
    <recommendedName>
        <fullName evidence="13">DNA 3'-5' helicase</fullName>
        <ecNumber evidence="13">5.6.2.4</ecNumber>
    </recommendedName>
</protein>
<dbReference type="InterPro" id="IPR011604">
    <property type="entry name" value="PDDEXK-like_dom_sf"/>
</dbReference>
<evidence type="ECO:0000313" key="19">
    <source>
        <dbReference type="EMBL" id="GEB98460.1"/>
    </source>
</evidence>
<dbReference type="Gene3D" id="3.40.50.300">
    <property type="entry name" value="P-loop containing nucleotide triphosphate hydrolases"/>
    <property type="match status" value="3"/>
</dbReference>
<evidence type="ECO:0000256" key="3">
    <source>
        <dbReference type="ARBA" id="ARBA00022741"/>
    </source>
</evidence>
<feature type="domain" description="UvrD-like helicase ATP-binding" evidence="16">
    <location>
        <begin position="1"/>
        <end position="473"/>
    </location>
</feature>
<evidence type="ECO:0000256" key="10">
    <source>
        <dbReference type="ARBA" id="ARBA00023204"/>
    </source>
</evidence>
<dbReference type="RefSeq" id="WP_075730271.1">
    <property type="nucleotide sequence ID" value="NZ_BJNB01000035.1"/>
</dbReference>
<dbReference type="Pfam" id="PF00580">
    <property type="entry name" value="UvrD-helicase"/>
    <property type="match status" value="1"/>
</dbReference>
<dbReference type="Proteomes" id="UP000315353">
    <property type="component" value="Unassembled WGS sequence"/>
</dbReference>
<evidence type="ECO:0000256" key="13">
    <source>
        <dbReference type="ARBA" id="ARBA00034808"/>
    </source>
</evidence>
<name>A0A1L7CND1_CORFL</name>
<feature type="domain" description="UvrD-like helicase C-terminal" evidence="17">
    <location>
        <begin position="485"/>
        <end position="760"/>
    </location>
</feature>
<evidence type="ECO:0000256" key="9">
    <source>
        <dbReference type="ARBA" id="ARBA00023125"/>
    </source>
</evidence>
<keyword evidence="4" id="KW-0227">DNA damage</keyword>
<evidence type="ECO:0000256" key="8">
    <source>
        <dbReference type="ARBA" id="ARBA00022840"/>
    </source>
</evidence>
<comment type="similarity">
    <text evidence="1">Belongs to the helicase family. UvrD subfamily.</text>
</comment>
<keyword evidence="10" id="KW-0234">DNA repair</keyword>
<keyword evidence="20" id="KW-1185">Reference proteome</keyword>
<keyword evidence="3 15" id="KW-0547">Nucleotide-binding</keyword>
<organism evidence="18 20">
    <name type="scientific">Corynebacterium flavescens</name>
    <dbReference type="NCBI Taxonomy" id="28028"/>
    <lineage>
        <taxon>Bacteria</taxon>
        <taxon>Bacillati</taxon>
        <taxon>Actinomycetota</taxon>
        <taxon>Actinomycetes</taxon>
        <taxon>Mycobacteriales</taxon>
        <taxon>Corynebacteriaceae</taxon>
        <taxon>Corynebacterium</taxon>
    </lineage>
</organism>
<feature type="binding site" evidence="15">
    <location>
        <begin position="11"/>
        <end position="18"/>
    </location>
    <ligand>
        <name>ATP</name>
        <dbReference type="ChEBI" id="CHEBI:30616"/>
    </ligand>
</feature>
<dbReference type="EMBL" id="CP009246">
    <property type="protein sequence ID" value="APT87350.1"/>
    <property type="molecule type" value="Genomic_DNA"/>
</dbReference>
<dbReference type="EC" id="5.6.2.4" evidence="13"/>
<dbReference type="EMBL" id="BJNB01000035">
    <property type="protein sequence ID" value="GEB98460.1"/>
    <property type="molecule type" value="Genomic_DNA"/>
</dbReference>
<evidence type="ECO:0000256" key="1">
    <source>
        <dbReference type="ARBA" id="ARBA00009922"/>
    </source>
</evidence>
<dbReference type="STRING" id="28028.CFLV_09225"/>
<dbReference type="InterPro" id="IPR013986">
    <property type="entry name" value="DExx_box_DNA_helicase_dom_sf"/>
</dbReference>
<dbReference type="InterPro" id="IPR027417">
    <property type="entry name" value="P-loop_NTPase"/>
</dbReference>
<evidence type="ECO:0000256" key="15">
    <source>
        <dbReference type="PROSITE-ProRule" id="PRU00560"/>
    </source>
</evidence>
<evidence type="ECO:0000256" key="6">
    <source>
        <dbReference type="ARBA" id="ARBA00022806"/>
    </source>
</evidence>
<evidence type="ECO:0000313" key="20">
    <source>
        <dbReference type="Proteomes" id="UP000185479"/>
    </source>
</evidence>
<reference evidence="19 21" key="2">
    <citation type="submission" date="2019-06" db="EMBL/GenBank/DDBJ databases">
        <title>Whole genome shotgun sequence of Corynebacterium flavescens NBRC 14136.</title>
        <authorList>
            <person name="Hosoyama A."/>
            <person name="Uohara A."/>
            <person name="Ohji S."/>
            <person name="Ichikawa N."/>
        </authorList>
    </citation>
    <scope>NUCLEOTIDE SEQUENCE [LARGE SCALE GENOMIC DNA]</scope>
    <source>
        <strain evidence="19 21">NBRC 14136</strain>
    </source>
</reference>
<dbReference type="Gene3D" id="1.10.10.160">
    <property type="match status" value="1"/>
</dbReference>
<dbReference type="AlphaFoldDB" id="A0A1L7CND1"/>
<dbReference type="PANTHER" id="PTHR11070:SF2">
    <property type="entry name" value="ATP-DEPENDENT DNA HELICASE SRS2"/>
    <property type="match status" value="1"/>
</dbReference>
<keyword evidence="11" id="KW-0413">Isomerase</keyword>
<evidence type="ECO:0000256" key="12">
    <source>
        <dbReference type="ARBA" id="ARBA00034617"/>
    </source>
</evidence>
<comment type="catalytic activity">
    <reaction evidence="14">
        <text>ATP + H2O = ADP + phosphate + H(+)</text>
        <dbReference type="Rhea" id="RHEA:13065"/>
        <dbReference type="ChEBI" id="CHEBI:15377"/>
        <dbReference type="ChEBI" id="CHEBI:15378"/>
        <dbReference type="ChEBI" id="CHEBI:30616"/>
        <dbReference type="ChEBI" id="CHEBI:43474"/>
        <dbReference type="ChEBI" id="CHEBI:456216"/>
        <dbReference type="EC" id="5.6.2.4"/>
    </reaction>
</comment>
<dbReference type="GO" id="GO:0000725">
    <property type="term" value="P:recombinational repair"/>
    <property type="evidence" value="ECO:0007669"/>
    <property type="project" value="TreeGrafter"/>
</dbReference>
<dbReference type="InterPro" id="IPR014016">
    <property type="entry name" value="UvrD-like_ATP-bd"/>
</dbReference>
<dbReference type="GO" id="GO:0043138">
    <property type="term" value="F:3'-5' DNA helicase activity"/>
    <property type="evidence" value="ECO:0007669"/>
    <property type="project" value="UniProtKB-EC"/>
</dbReference>
<dbReference type="SUPFAM" id="SSF52540">
    <property type="entry name" value="P-loop containing nucleoside triphosphate hydrolases"/>
    <property type="match status" value="1"/>
</dbReference>
<dbReference type="Gene3D" id="1.10.486.10">
    <property type="entry name" value="PCRA, domain 4"/>
    <property type="match status" value="1"/>
</dbReference>
<dbReference type="InterPro" id="IPR000212">
    <property type="entry name" value="DNA_helicase_UvrD/REP"/>
</dbReference>
<dbReference type="OrthoDB" id="9810135at2"/>
<dbReference type="Pfam" id="PF13361">
    <property type="entry name" value="UvrD_C"/>
    <property type="match status" value="1"/>
</dbReference>
<reference evidence="18 20" key="1">
    <citation type="submission" date="2014-08" db="EMBL/GenBank/DDBJ databases">
        <title>Complete genome sequence of Corynebacterium flavescens OJ8(T)(=DSM 20296(T)), isolated from cheese.</title>
        <authorList>
            <person name="Ruckert C."/>
            <person name="Albersmeier A."/>
            <person name="Winkler A."/>
            <person name="Kalinowski J."/>
        </authorList>
    </citation>
    <scope>NUCLEOTIDE SEQUENCE [LARGE SCALE GENOMIC DNA]</scope>
    <source>
        <strain evidence="18 20">OJ8</strain>
    </source>
</reference>
<dbReference type="GO" id="GO:0004527">
    <property type="term" value="F:exonuclease activity"/>
    <property type="evidence" value="ECO:0007669"/>
    <property type="project" value="UniProtKB-KW"/>
</dbReference>
<dbReference type="PANTHER" id="PTHR11070">
    <property type="entry name" value="UVRD / RECB / PCRA DNA HELICASE FAMILY MEMBER"/>
    <property type="match status" value="1"/>
</dbReference>
<evidence type="ECO:0000313" key="18">
    <source>
        <dbReference type="EMBL" id="APT87350.1"/>
    </source>
</evidence>
<keyword evidence="8 15" id="KW-0067">ATP-binding</keyword>
<dbReference type="PROSITE" id="PS51217">
    <property type="entry name" value="UVRD_HELICASE_CTER"/>
    <property type="match status" value="1"/>
</dbReference>
<keyword evidence="2" id="KW-0540">Nuclease</keyword>
<dbReference type="GO" id="GO:0003677">
    <property type="term" value="F:DNA binding"/>
    <property type="evidence" value="ECO:0007669"/>
    <property type="project" value="UniProtKB-KW"/>
</dbReference>
<dbReference type="KEGG" id="cfc:CFLV_09225"/>
<keyword evidence="7" id="KW-0269">Exonuclease</keyword>
<evidence type="ECO:0000256" key="11">
    <source>
        <dbReference type="ARBA" id="ARBA00023235"/>
    </source>
</evidence>
<evidence type="ECO:0000259" key="17">
    <source>
        <dbReference type="PROSITE" id="PS51217"/>
    </source>
</evidence>
<dbReference type="Gene3D" id="3.90.320.10">
    <property type="match status" value="1"/>
</dbReference>
<dbReference type="GeneID" id="82880881"/>
<evidence type="ECO:0000313" key="21">
    <source>
        <dbReference type="Proteomes" id="UP000315353"/>
    </source>
</evidence>
<gene>
    <name evidence="19" type="ORF">CFL01nite_19550</name>
    <name evidence="18" type="ORF">CFLV_09225</name>
</gene>